<name>A0ABU5SKF6_9BACT</name>
<comment type="caution">
    <text evidence="1">The sequence shown here is derived from an EMBL/GenBank/DDBJ whole genome shotgun (WGS) entry which is preliminary data.</text>
</comment>
<keyword evidence="2" id="KW-1185">Reference proteome</keyword>
<sequence length="340" mass="39881">MKSHITVYCLIHGFKIINDVSILNDKILLLSKNVQDISNFLGQEHMQQFKIHMGSYFANNLYQNNHLVFNIIEEKEVSEDSRLFMEKVCNCYLNEYQNICNFLWFIKDSSVNIHLILAGSIELQNLSSAISQDLFYNSNGELKETEFSLHQIKKALYFRKKLYELLNKKEVIFNQVFKEGIRSQPNSFNYIDFTKENRIDVAFRFLNIARSSNFVPHKIFSYMSFFEALFTINNKMVSESIAKRVCKYLNKSGDEEKTLYELLKKSYDIRSRFVHANLGKYTSNEILIVSSKTDDVVREVFIKIINNNSEAQIFIGPKGKFEKWIKNLWLYNNSTAKITA</sequence>
<evidence type="ECO:0008006" key="3">
    <source>
        <dbReference type="Google" id="ProtNLM"/>
    </source>
</evidence>
<gene>
    <name evidence="1" type="ORF">VB798_12950</name>
</gene>
<dbReference type="Proteomes" id="UP001302222">
    <property type="component" value="Unassembled WGS sequence"/>
</dbReference>
<protein>
    <recommendedName>
        <fullName evidence="3">Apea-like HEPN domain-containing protein</fullName>
    </recommendedName>
</protein>
<reference evidence="1 2" key="1">
    <citation type="submission" date="2023-12" db="EMBL/GenBank/DDBJ databases">
        <title>Novel species of the genus Arcicella isolated from rivers.</title>
        <authorList>
            <person name="Lu H."/>
        </authorList>
    </citation>
    <scope>NUCLEOTIDE SEQUENCE [LARGE SCALE GENOMIC DNA]</scope>
    <source>
        <strain evidence="1 2">DC25W</strain>
    </source>
</reference>
<evidence type="ECO:0000313" key="2">
    <source>
        <dbReference type="Proteomes" id="UP001302222"/>
    </source>
</evidence>
<proteinExistence type="predicted"/>
<dbReference type="EMBL" id="JAYGIM010000009">
    <property type="protein sequence ID" value="MEA5427494.1"/>
    <property type="molecule type" value="Genomic_DNA"/>
</dbReference>
<accession>A0ABU5SKF6</accession>
<evidence type="ECO:0000313" key="1">
    <source>
        <dbReference type="EMBL" id="MEA5427494.1"/>
    </source>
</evidence>
<organism evidence="1 2">
    <name type="scientific">Arcicella lustrica</name>
    <dbReference type="NCBI Taxonomy" id="2984196"/>
    <lineage>
        <taxon>Bacteria</taxon>
        <taxon>Pseudomonadati</taxon>
        <taxon>Bacteroidota</taxon>
        <taxon>Cytophagia</taxon>
        <taxon>Cytophagales</taxon>
        <taxon>Flectobacillaceae</taxon>
        <taxon>Arcicella</taxon>
    </lineage>
</organism>
<dbReference type="RefSeq" id="WP_323258943.1">
    <property type="nucleotide sequence ID" value="NZ_JAYGIM010000009.1"/>
</dbReference>